<comment type="caution">
    <text evidence="8">The sequence shown here is derived from an EMBL/GenBank/DDBJ whole genome shotgun (WGS) entry which is preliminary data.</text>
</comment>
<evidence type="ECO:0000256" key="3">
    <source>
        <dbReference type="ARBA" id="ARBA00022448"/>
    </source>
</evidence>
<dbReference type="AlphaFoldDB" id="A0AAU9KAM4"/>
<evidence type="ECO:0000256" key="2">
    <source>
        <dbReference type="ARBA" id="ARBA00008335"/>
    </source>
</evidence>
<gene>
    <name evidence="8" type="ORF">BSTOLATCC_MIC52378</name>
</gene>
<name>A0AAU9KAM4_9CILI</name>
<evidence type="ECO:0000256" key="7">
    <source>
        <dbReference type="SAM" id="Phobius"/>
    </source>
</evidence>
<dbReference type="EMBL" id="CAJZBQ010000052">
    <property type="protein sequence ID" value="CAG9330969.1"/>
    <property type="molecule type" value="Genomic_DNA"/>
</dbReference>
<evidence type="ECO:0000256" key="6">
    <source>
        <dbReference type="ARBA" id="ARBA00023136"/>
    </source>
</evidence>
<keyword evidence="3" id="KW-0813">Transport</keyword>
<keyword evidence="6 7" id="KW-0472">Membrane</keyword>
<dbReference type="GO" id="GO:0012505">
    <property type="term" value="C:endomembrane system"/>
    <property type="evidence" value="ECO:0007669"/>
    <property type="project" value="UniProtKB-SubCell"/>
</dbReference>
<dbReference type="Proteomes" id="UP001162131">
    <property type="component" value="Unassembled WGS sequence"/>
</dbReference>
<keyword evidence="9" id="KW-1185">Reference proteome</keyword>
<accession>A0AAU9KAM4</accession>
<protein>
    <submittedName>
        <fullName evidence="8">Uncharacterized protein</fullName>
    </submittedName>
</protein>
<evidence type="ECO:0000256" key="1">
    <source>
        <dbReference type="ARBA" id="ARBA00004127"/>
    </source>
</evidence>
<sequence>MIIVHIILYRCLLVISAFGVGSAFLLGFGYSIYVSVICPSIPYIVEPKSIGTGFVVFASMKNAGLSFWLMVVGEIHDSQAASMTICDSQFYLFHGSYRASHCKLIVDSW</sequence>
<reference evidence="8" key="1">
    <citation type="submission" date="2021-09" db="EMBL/GenBank/DDBJ databases">
        <authorList>
            <consortium name="AG Swart"/>
            <person name="Singh M."/>
            <person name="Singh A."/>
            <person name="Seah K."/>
            <person name="Emmerich C."/>
        </authorList>
    </citation>
    <scope>NUCLEOTIDE SEQUENCE</scope>
    <source>
        <strain evidence="8">ATCC30299</strain>
    </source>
</reference>
<comment type="subcellular location">
    <subcellularLocation>
        <location evidence="1">Endomembrane system</location>
        <topology evidence="1">Multi-pass membrane protein</topology>
    </subcellularLocation>
</comment>
<evidence type="ECO:0000256" key="5">
    <source>
        <dbReference type="ARBA" id="ARBA00022989"/>
    </source>
</evidence>
<dbReference type="InterPro" id="IPR052187">
    <property type="entry name" value="MFSD1"/>
</dbReference>
<keyword evidence="5 7" id="KW-1133">Transmembrane helix</keyword>
<feature type="transmembrane region" description="Helical" evidence="7">
    <location>
        <begin position="7"/>
        <end position="33"/>
    </location>
</feature>
<keyword evidence="4 7" id="KW-0812">Transmembrane</keyword>
<evidence type="ECO:0000313" key="9">
    <source>
        <dbReference type="Proteomes" id="UP001162131"/>
    </source>
</evidence>
<evidence type="ECO:0000256" key="4">
    <source>
        <dbReference type="ARBA" id="ARBA00022692"/>
    </source>
</evidence>
<dbReference type="PANTHER" id="PTHR23512">
    <property type="entry name" value="MAJOR FACILITATOR SUPERFAMILY DOMAIN-CONTAINING PROTEIN 1"/>
    <property type="match status" value="1"/>
</dbReference>
<comment type="similarity">
    <text evidence="2">Belongs to the major facilitator superfamily.</text>
</comment>
<dbReference type="PANTHER" id="PTHR23512:SF3">
    <property type="entry name" value="MAJOR FACILITATOR SUPERFAMILY DOMAIN-CONTAINING PROTEIN 1"/>
    <property type="match status" value="1"/>
</dbReference>
<evidence type="ECO:0000313" key="8">
    <source>
        <dbReference type="EMBL" id="CAG9330969.1"/>
    </source>
</evidence>
<organism evidence="8 9">
    <name type="scientific">Blepharisma stoltei</name>
    <dbReference type="NCBI Taxonomy" id="1481888"/>
    <lineage>
        <taxon>Eukaryota</taxon>
        <taxon>Sar</taxon>
        <taxon>Alveolata</taxon>
        <taxon>Ciliophora</taxon>
        <taxon>Postciliodesmatophora</taxon>
        <taxon>Heterotrichea</taxon>
        <taxon>Heterotrichida</taxon>
        <taxon>Blepharismidae</taxon>
        <taxon>Blepharisma</taxon>
    </lineage>
</organism>
<proteinExistence type="inferred from homology"/>